<dbReference type="InterPro" id="IPR010982">
    <property type="entry name" value="Lambda_DNA-bd_dom_sf"/>
</dbReference>
<dbReference type="EMBL" id="UINC01202839">
    <property type="protein sequence ID" value="SVE22831.1"/>
    <property type="molecule type" value="Genomic_DNA"/>
</dbReference>
<sequence length="223" mass="25092">MTEIEDFGSYLKAERELRGVPLDEISTTTRINIRFLMALENNQFDDLPGEVFIKGYIRSISKVIGSDENEMLSTYAEMRNKTSPKPKDINPKVEINNSIDKSFIFRLGLIILFLVGIGWGVSILVKQLTSNIKPLEPAIDEFDQSQIKKLPDSTTETKDDLNSSKKLIEQSSALNEKAKIKNELEQLPDNLPKKSIQSTENLSVIEDSESKSTVQGDMPLKLV</sequence>
<dbReference type="InterPro" id="IPR050400">
    <property type="entry name" value="Bact_Cytoskel_RodZ"/>
</dbReference>
<dbReference type="AlphaFoldDB" id="A0A383BSI9"/>
<dbReference type="PANTHER" id="PTHR34475">
    <property type="match status" value="1"/>
</dbReference>
<feature type="transmembrane region" description="Helical" evidence="2">
    <location>
        <begin position="103"/>
        <end position="125"/>
    </location>
</feature>
<keyword evidence="2" id="KW-0472">Membrane</keyword>
<reference evidence="3" key="1">
    <citation type="submission" date="2018-05" db="EMBL/GenBank/DDBJ databases">
        <authorList>
            <person name="Lanie J.A."/>
            <person name="Ng W.-L."/>
            <person name="Kazmierczak K.M."/>
            <person name="Andrzejewski T.M."/>
            <person name="Davidsen T.M."/>
            <person name="Wayne K.J."/>
            <person name="Tettelin H."/>
            <person name="Glass J.I."/>
            <person name="Rusch D."/>
            <person name="Podicherti R."/>
            <person name="Tsui H.-C.T."/>
            <person name="Winkler M.E."/>
        </authorList>
    </citation>
    <scope>NUCLEOTIDE SEQUENCE</scope>
</reference>
<evidence type="ECO:0008006" key="4">
    <source>
        <dbReference type="Google" id="ProtNLM"/>
    </source>
</evidence>
<gene>
    <name evidence="3" type="ORF">METZ01_LOCUS475685</name>
</gene>
<dbReference type="Gene3D" id="1.10.260.40">
    <property type="entry name" value="lambda repressor-like DNA-binding domains"/>
    <property type="match status" value="1"/>
</dbReference>
<keyword evidence="2" id="KW-0812">Transmembrane</keyword>
<accession>A0A383BSI9</accession>
<evidence type="ECO:0000256" key="2">
    <source>
        <dbReference type="SAM" id="Phobius"/>
    </source>
</evidence>
<dbReference type="PANTHER" id="PTHR34475:SF1">
    <property type="entry name" value="CYTOSKELETON PROTEIN RODZ"/>
    <property type="match status" value="1"/>
</dbReference>
<name>A0A383BSI9_9ZZZZ</name>
<organism evidence="3">
    <name type="scientific">marine metagenome</name>
    <dbReference type="NCBI Taxonomy" id="408172"/>
    <lineage>
        <taxon>unclassified sequences</taxon>
        <taxon>metagenomes</taxon>
        <taxon>ecological metagenomes</taxon>
    </lineage>
</organism>
<proteinExistence type="predicted"/>
<evidence type="ECO:0000313" key="3">
    <source>
        <dbReference type="EMBL" id="SVE22831.1"/>
    </source>
</evidence>
<evidence type="ECO:0000256" key="1">
    <source>
        <dbReference type="SAM" id="MobiDB-lite"/>
    </source>
</evidence>
<feature type="non-terminal residue" evidence="3">
    <location>
        <position position="223"/>
    </location>
</feature>
<protein>
    <recommendedName>
        <fullName evidence="4">DUF4115 domain-containing protein</fullName>
    </recommendedName>
</protein>
<keyword evidence="2" id="KW-1133">Transmembrane helix</keyword>
<dbReference type="GO" id="GO:0003677">
    <property type="term" value="F:DNA binding"/>
    <property type="evidence" value="ECO:0007669"/>
    <property type="project" value="InterPro"/>
</dbReference>
<dbReference type="Pfam" id="PF13413">
    <property type="entry name" value="HTH_25"/>
    <property type="match status" value="1"/>
</dbReference>
<feature type="region of interest" description="Disordered" evidence="1">
    <location>
        <begin position="189"/>
        <end position="223"/>
    </location>
</feature>